<dbReference type="SMART" id="SM00554">
    <property type="entry name" value="FAS1"/>
    <property type="match status" value="1"/>
</dbReference>
<dbReference type="Proteomes" id="UP000220102">
    <property type="component" value="Unassembled WGS sequence"/>
</dbReference>
<comment type="caution">
    <text evidence="3">The sequence shown here is derived from an EMBL/GenBank/DDBJ whole genome shotgun (WGS) entry which is preliminary data.</text>
</comment>
<evidence type="ECO:0000259" key="2">
    <source>
        <dbReference type="PROSITE" id="PS50213"/>
    </source>
</evidence>
<feature type="signal peptide" evidence="1">
    <location>
        <begin position="1"/>
        <end position="20"/>
    </location>
</feature>
<evidence type="ECO:0000313" key="3">
    <source>
        <dbReference type="EMBL" id="PEN14545.1"/>
    </source>
</evidence>
<dbReference type="SUPFAM" id="SSF82153">
    <property type="entry name" value="FAS1 domain"/>
    <property type="match status" value="1"/>
</dbReference>
<dbReference type="PANTHER" id="PTHR10900">
    <property type="entry name" value="PERIOSTIN-RELATED"/>
    <property type="match status" value="1"/>
</dbReference>
<organism evidence="3 4">
    <name type="scientific">Longibacter salinarum</name>
    <dbReference type="NCBI Taxonomy" id="1850348"/>
    <lineage>
        <taxon>Bacteria</taxon>
        <taxon>Pseudomonadati</taxon>
        <taxon>Rhodothermota</taxon>
        <taxon>Rhodothermia</taxon>
        <taxon>Rhodothermales</taxon>
        <taxon>Salisaetaceae</taxon>
        <taxon>Longibacter</taxon>
    </lineage>
</organism>
<protein>
    <submittedName>
        <fullName evidence="3">Fasciclin</fullName>
    </submittedName>
</protein>
<dbReference type="PROSITE" id="PS51257">
    <property type="entry name" value="PROKAR_LIPOPROTEIN"/>
    <property type="match status" value="1"/>
</dbReference>
<dbReference type="InterPro" id="IPR000782">
    <property type="entry name" value="FAS1_domain"/>
</dbReference>
<dbReference type="PROSITE" id="PS50213">
    <property type="entry name" value="FAS1"/>
    <property type="match status" value="1"/>
</dbReference>
<dbReference type="AlphaFoldDB" id="A0A2A8D0U0"/>
<name>A0A2A8D0U0_9BACT</name>
<keyword evidence="4" id="KW-1185">Reference proteome</keyword>
<feature type="domain" description="FAS1" evidence="2">
    <location>
        <begin position="144"/>
        <end position="284"/>
    </location>
</feature>
<sequence length="421" mass="43272">MNVQLRTPLLLLLAVAFVAAGCDQSEQRLDFETGDSYITTQVSSAGGDATKSEVVTPDTVTYRVQGYTVDKTYTWTVNGTEPPVAAHPGATETHVWESRNGEFVTVIYSDADPIATGSALNAISMDATGDDINANVDSITASVSANVAEQVNRFGVFATLSGAVGATDVDSLLTDAPDATLFAPDNNAFDALDTAPTNAVDADEPVDSGMLADFLKYHALGTSAEAADLASQTYETLLPGETAGSQATITVDASGPVTINGNATVTQTDVMSTNGVLHKIDGVLVPPIASIDFTDQTVMDDSVETAPGSGIYTPADSVTVQGAFLPEGGFVVLHDSTQLAAGNTLGSIVGVSDYVEAGISTDVTVPIDNVSSTAVVGAMAHQDTNDNQQYDFQISGGTADGPYTRDGAAVIDNAEIAPPAN</sequence>
<proteinExistence type="predicted"/>
<reference evidence="3 4" key="1">
    <citation type="submission" date="2017-10" db="EMBL/GenBank/DDBJ databases">
        <title>Draft genome of Longibacter Salinarum.</title>
        <authorList>
            <person name="Goh K.M."/>
            <person name="Shamsir M.S."/>
            <person name="Lim S.W."/>
        </authorList>
    </citation>
    <scope>NUCLEOTIDE SEQUENCE [LARGE SCALE GENOMIC DNA]</scope>
    <source>
        <strain evidence="3 4">KCTC 52045</strain>
    </source>
</reference>
<dbReference type="Pfam" id="PF02469">
    <property type="entry name" value="Fasciclin"/>
    <property type="match status" value="1"/>
</dbReference>
<evidence type="ECO:0000313" key="4">
    <source>
        <dbReference type="Proteomes" id="UP000220102"/>
    </source>
</evidence>
<dbReference type="InterPro" id="IPR055706">
    <property type="entry name" value="Slg1/2_DUF7282"/>
</dbReference>
<dbReference type="RefSeq" id="WP_098074718.1">
    <property type="nucleotide sequence ID" value="NZ_PDEQ01000002.1"/>
</dbReference>
<keyword evidence="1" id="KW-0732">Signal</keyword>
<dbReference type="GO" id="GO:0005615">
    <property type="term" value="C:extracellular space"/>
    <property type="evidence" value="ECO:0007669"/>
    <property type="project" value="TreeGrafter"/>
</dbReference>
<dbReference type="Gene3D" id="2.30.180.10">
    <property type="entry name" value="FAS1 domain"/>
    <property type="match status" value="1"/>
</dbReference>
<dbReference type="OrthoDB" id="1492838at2"/>
<evidence type="ECO:0000256" key="1">
    <source>
        <dbReference type="SAM" id="SignalP"/>
    </source>
</evidence>
<dbReference type="Pfam" id="PF23951">
    <property type="entry name" value="DUF7282"/>
    <property type="match status" value="1"/>
</dbReference>
<dbReference type="PANTHER" id="PTHR10900:SF77">
    <property type="entry name" value="FI19380P1"/>
    <property type="match status" value="1"/>
</dbReference>
<dbReference type="EMBL" id="PDEQ01000002">
    <property type="protein sequence ID" value="PEN14545.1"/>
    <property type="molecule type" value="Genomic_DNA"/>
</dbReference>
<accession>A0A2A8D0U0</accession>
<gene>
    <name evidence="3" type="ORF">CRI94_05840</name>
</gene>
<dbReference type="InterPro" id="IPR036378">
    <property type="entry name" value="FAS1_dom_sf"/>
</dbReference>
<feature type="chain" id="PRO_5012518255" evidence="1">
    <location>
        <begin position="21"/>
        <end position="421"/>
    </location>
</feature>
<dbReference type="InterPro" id="IPR050904">
    <property type="entry name" value="Adhesion/Biosynth-related"/>
</dbReference>